<dbReference type="OrthoDB" id="4069699at2759"/>
<evidence type="ECO:0000256" key="8">
    <source>
        <dbReference type="PIRSR" id="PIRSR000102-1"/>
    </source>
</evidence>
<evidence type="ECO:0000313" key="15">
    <source>
        <dbReference type="Proteomes" id="UP000187455"/>
    </source>
</evidence>
<dbReference type="InterPro" id="IPR036291">
    <property type="entry name" value="NAD(P)-bd_dom_sf"/>
</dbReference>
<dbReference type="Proteomes" id="UP000187455">
    <property type="component" value="Unassembled WGS sequence"/>
</dbReference>
<dbReference type="InterPro" id="IPR001236">
    <property type="entry name" value="Lactate/malate_DH_N"/>
</dbReference>
<evidence type="ECO:0000259" key="12">
    <source>
        <dbReference type="Pfam" id="PF00056"/>
    </source>
</evidence>
<feature type="active site" description="Proton acceptor" evidence="8">
    <location>
        <position position="177"/>
    </location>
</feature>
<gene>
    <name evidence="14" type="ORF">AYI68_g1236</name>
</gene>
<dbReference type="InterPro" id="IPR022383">
    <property type="entry name" value="Lactate/malate_DH_C"/>
</dbReference>
<dbReference type="InterPro" id="IPR001557">
    <property type="entry name" value="L-lactate/malate_DH"/>
</dbReference>
<dbReference type="InterPro" id="IPR010097">
    <property type="entry name" value="Malate_DH_type1"/>
</dbReference>
<dbReference type="InterPro" id="IPR015955">
    <property type="entry name" value="Lactate_DH/Glyco_Ohase_4_C"/>
</dbReference>
<feature type="binding site" evidence="10">
    <location>
        <begin position="117"/>
        <end position="119"/>
    </location>
    <ligand>
        <name>NAD(+)</name>
        <dbReference type="ChEBI" id="CHEBI:57540"/>
    </ligand>
</feature>
<evidence type="ECO:0000256" key="6">
    <source>
        <dbReference type="ARBA" id="ARBA00023027"/>
    </source>
</evidence>
<dbReference type="Gene3D" id="3.40.50.720">
    <property type="entry name" value="NAD(P)-binding Rossmann-like Domain"/>
    <property type="match status" value="1"/>
</dbReference>
<protein>
    <recommendedName>
        <fullName evidence="3">malate dehydrogenase</fullName>
        <ecNumber evidence="3">1.1.1.37</ecNumber>
    </recommendedName>
</protein>
<feature type="binding site" evidence="10">
    <location>
        <position position="94"/>
    </location>
    <ligand>
        <name>NAD(+)</name>
        <dbReference type="ChEBI" id="CHEBI:57540"/>
    </ligand>
</feature>
<dbReference type="EC" id="1.1.1.37" evidence="3"/>
<accession>A0A1R0H667</accession>
<dbReference type="STRING" id="133383.A0A1R0H667"/>
<dbReference type="NCBIfam" id="TIGR01772">
    <property type="entry name" value="MDH_euk_gproteo"/>
    <property type="match status" value="1"/>
</dbReference>
<evidence type="ECO:0000256" key="11">
    <source>
        <dbReference type="RuleBase" id="RU003369"/>
    </source>
</evidence>
<feature type="binding site" evidence="10">
    <location>
        <position position="34"/>
    </location>
    <ligand>
        <name>NAD(+)</name>
        <dbReference type="ChEBI" id="CHEBI:57540"/>
    </ligand>
</feature>
<keyword evidence="4" id="KW-0816">Tricarboxylic acid cycle</keyword>
<dbReference type="Gene3D" id="3.90.110.10">
    <property type="entry name" value="Lactate dehydrogenase/glycoside hydrolase, family 4, C-terminal"/>
    <property type="match status" value="1"/>
</dbReference>
<dbReference type="GO" id="GO:0030060">
    <property type="term" value="F:L-malate dehydrogenase (NAD+) activity"/>
    <property type="evidence" value="ECO:0007669"/>
    <property type="project" value="UniProtKB-EC"/>
</dbReference>
<dbReference type="FunFam" id="3.40.50.720:FF:000013">
    <property type="entry name" value="Malate dehydrogenase"/>
    <property type="match status" value="1"/>
</dbReference>
<evidence type="ECO:0000256" key="1">
    <source>
        <dbReference type="ARBA" id="ARBA00008824"/>
    </source>
</evidence>
<dbReference type="GO" id="GO:0006099">
    <property type="term" value="P:tricarboxylic acid cycle"/>
    <property type="evidence" value="ECO:0007669"/>
    <property type="project" value="UniProtKB-KW"/>
</dbReference>
<evidence type="ECO:0000256" key="5">
    <source>
        <dbReference type="ARBA" id="ARBA00023002"/>
    </source>
</evidence>
<comment type="subunit">
    <text evidence="2">Homodimer.</text>
</comment>
<feature type="binding site" evidence="9">
    <location>
        <position position="153"/>
    </location>
    <ligand>
        <name>substrate</name>
    </ligand>
</feature>
<feature type="binding site" evidence="10">
    <location>
        <begin position="8"/>
        <end position="14"/>
    </location>
    <ligand>
        <name>NAD(+)</name>
        <dbReference type="ChEBI" id="CHEBI:57540"/>
    </ligand>
</feature>
<keyword evidence="5 11" id="KW-0560">Oxidoreductase</keyword>
<feature type="binding site" evidence="9">
    <location>
        <position position="81"/>
    </location>
    <ligand>
        <name>substrate</name>
    </ligand>
</feature>
<comment type="catalytic activity">
    <reaction evidence="7">
        <text>(S)-malate + NAD(+) = oxaloacetate + NADH + H(+)</text>
        <dbReference type="Rhea" id="RHEA:21432"/>
        <dbReference type="ChEBI" id="CHEBI:15378"/>
        <dbReference type="ChEBI" id="CHEBI:15589"/>
        <dbReference type="ChEBI" id="CHEBI:16452"/>
        <dbReference type="ChEBI" id="CHEBI:57540"/>
        <dbReference type="ChEBI" id="CHEBI:57945"/>
        <dbReference type="EC" id="1.1.1.37"/>
    </reaction>
</comment>
<dbReference type="PANTHER" id="PTHR11540:SF16">
    <property type="entry name" value="MALATE DEHYDROGENASE, MITOCHONDRIAL"/>
    <property type="match status" value="1"/>
</dbReference>
<feature type="domain" description="Lactate/malate dehydrogenase N-terminal" evidence="12">
    <location>
        <begin position="2"/>
        <end position="145"/>
    </location>
</feature>
<reference evidence="14 15" key="1">
    <citation type="journal article" date="2016" name="Mol. Biol. Evol.">
        <title>Genome-Wide Survey of Gut Fungi (Harpellales) Reveals the First Horizontally Transferred Ubiquitin Gene from a Mosquito Host.</title>
        <authorList>
            <person name="Wang Y."/>
            <person name="White M.M."/>
            <person name="Kvist S."/>
            <person name="Moncalvo J.M."/>
        </authorList>
    </citation>
    <scope>NUCLEOTIDE SEQUENCE [LARGE SCALE GENOMIC DNA]</scope>
    <source>
        <strain evidence="14 15">ALG-7-W6</strain>
    </source>
</reference>
<dbReference type="EMBL" id="LSSL01000441">
    <property type="protein sequence ID" value="OLY84588.1"/>
    <property type="molecule type" value="Genomic_DNA"/>
</dbReference>
<dbReference type="AlphaFoldDB" id="A0A1R0H667"/>
<dbReference type="CDD" id="cd01337">
    <property type="entry name" value="MDH_glyoxysomal_mitochondrial"/>
    <property type="match status" value="1"/>
</dbReference>
<organism evidence="14 15">
    <name type="scientific">Smittium mucronatum</name>
    <dbReference type="NCBI Taxonomy" id="133383"/>
    <lineage>
        <taxon>Eukaryota</taxon>
        <taxon>Fungi</taxon>
        <taxon>Fungi incertae sedis</taxon>
        <taxon>Zoopagomycota</taxon>
        <taxon>Kickxellomycotina</taxon>
        <taxon>Harpellomycetes</taxon>
        <taxon>Harpellales</taxon>
        <taxon>Legeriomycetaceae</taxon>
        <taxon>Smittium</taxon>
    </lineage>
</organism>
<dbReference type="Pfam" id="PF02866">
    <property type="entry name" value="Ldh_1_C"/>
    <property type="match status" value="1"/>
</dbReference>
<sequence>MVKVAVLGAAGGIGQPLSLLVKLNEDVTALNMYDIVRCPGVAADISHINTNSTVTAFQGNDSLKDCLTGMDIVVIPAGVPRKPGMTRDDLFGVNAGIVRDLIQGVADNCPKALVCIISNPVNSTVPIAAEVLKKNGVYDPKRLFGVSTLDIVRASRFVRDVRPSFNAHTPIPVIGGHSGNTIVPILSSVQSEVKLSEDEIKTVTHRIQFGGDEVVQAKNGEGSATLSMAYAGYRFVASLISAIKGKPTTECTFIDLSVDAQGAQFYRQLGATDLEFFSVSANIGPNGVESIQPISGISPFEKELIQAAVSPIAQNIASGVNFIRK</sequence>
<keyword evidence="6 10" id="KW-0520">NAD</keyword>
<dbReference type="FunFam" id="3.90.110.10:FF:000009">
    <property type="entry name" value="Malate dehydrogenase"/>
    <property type="match status" value="1"/>
</dbReference>
<dbReference type="SUPFAM" id="SSF56327">
    <property type="entry name" value="LDH C-terminal domain-like"/>
    <property type="match status" value="1"/>
</dbReference>
<evidence type="ECO:0000256" key="7">
    <source>
        <dbReference type="ARBA" id="ARBA00048313"/>
    </source>
</evidence>
<evidence type="ECO:0000259" key="13">
    <source>
        <dbReference type="Pfam" id="PF02866"/>
    </source>
</evidence>
<comment type="similarity">
    <text evidence="1">Belongs to the LDH/MDH superfamily. MDH type 1 family.</text>
</comment>
<feature type="domain" description="Lactate/malate dehydrogenase C-terminal" evidence="13">
    <location>
        <begin position="148"/>
        <end position="322"/>
    </location>
</feature>
<name>A0A1R0H667_9FUNG</name>
<dbReference type="GO" id="GO:0005737">
    <property type="term" value="C:cytoplasm"/>
    <property type="evidence" value="ECO:0007669"/>
    <property type="project" value="TreeGrafter"/>
</dbReference>
<feature type="binding site" evidence="10">
    <location>
        <position position="228"/>
    </location>
    <ligand>
        <name>NAD(+)</name>
        <dbReference type="ChEBI" id="CHEBI:57540"/>
    </ligand>
</feature>
<evidence type="ECO:0000256" key="3">
    <source>
        <dbReference type="ARBA" id="ARBA00012995"/>
    </source>
</evidence>
<proteinExistence type="inferred from homology"/>
<evidence type="ECO:0000256" key="10">
    <source>
        <dbReference type="PIRSR" id="PIRSR000102-3"/>
    </source>
</evidence>
<evidence type="ECO:0000313" key="14">
    <source>
        <dbReference type="EMBL" id="OLY84588.1"/>
    </source>
</evidence>
<dbReference type="PIRSF" id="PIRSF000102">
    <property type="entry name" value="Lac_mal_DH"/>
    <property type="match status" value="1"/>
</dbReference>
<feature type="binding site" evidence="9">
    <location>
        <position position="87"/>
    </location>
    <ligand>
        <name>substrate</name>
    </ligand>
</feature>
<dbReference type="PANTHER" id="PTHR11540">
    <property type="entry name" value="MALATE AND LACTATE DEHYDROGENASE"/>
    <property type="match status" value="1"/>
</dbReference>
<evidence type="ECO:0000256" key="2">
    <source>
        <dbReference type="ARBA" id="ARBA00011738"/>
    </source>
</evidence>
<dbReference type="GO" id="GO:0019752">
    <property type="term" value="P:carboxylic acid metabolic process"/>
    <property type="evidence" value="ECO:0007669"/>
    <property type="project" value="InterPro"/>
</dbReference>
<comment type="caution">
    <text evidence="14">The sequence shown here is derived from an EMBL/GenBank/DDBJ whole genome shotgun (WGS) entry which is preliminary data.</text>
</comment>
<dbReference type="SUPFAM" id="SSF51735">
    <property type="entry name" value="NAD(P)-binding Rossmann-fold domains"/>
    <property type="match status" value="1"/>
</dbReference>
<keyword evidence="15" id="KW-1185">Reference proteome</keyword>
<dbReference type="Pfam" id="PF00056">
    <property type="entry name" value="Ldh_1_N"/>
    <property type="match status" value="1"/>
</dbReference>
<feature type="binding site" evidence="9">
    <location>
        <position position="119"/>
    </location>
    <ligand>
        <name>substrate</name>
    </ligand>
</feature>
<evidence type="ECO:0000256" key="9">
    <source>
        <dbReference type="PIRSR" id="PIRSR000102-2"/>
    </source>
</evidence>
<evidence type="ECO:0000256" key="4">
    <source>
        <dbReference type="ARBA" id="ARBA00022532"/>
    </source>
</evidence>